<dbReference type="AlphaFoldDB" id="A0A1H7P309"/>
<dbReference type="Proteomes" id="UP000186015">
    <property type="component" value="Unassembled WGS sequence"/>
</dbReference>
<sequence length="194" mass="23008">MKESIIKDFYNITMNGRLCYIFMCIERYLTQLYPERDWAPISKRMWQWTTHLWDESSDIYSEAVPEYILEFEGYEKTNELVYDGNLKIEDYDEITALFKDITNGDGDDEFCHVLKIPIDFGCICEGTSFKCAEPLVVELIVEIENILKKHDIRYPDKALLKSFENERDKPIECYEKEPGWGDFENTEYLSIILN</sequence>
<protein>
    <submittedName>
        <fullName evidence="1">Uncharacterized protein</fullName>
    </submittedName>
</protein>
<evidence type="ECO:0000313" key="2">
    <source>
        <dbReference type="Proteomes" id="UP000186015"/>
    </source>
</evidence>
<reference evidence="1 2" key="1">
    <citation type="submission" date="2016-10" db="EMBL/GenBank/DDBJ databases">
        <authorList>
            <person name="de Groot N.N."/>
        </authorList>
    </citation>
    <scope>NUCLEOTIDE SEQUENCE [LARGE SCALE GENOMIC DNA]</scope>
    <source>
        <strain evidence="1 2">KH2T6</strain>
    </source>
</reference>
<dbReference type="RefSeq" id="WP_074835464.1">
    <property type="nucleotide sequence ID" value="NZ_FOAT01000018.1"/>
</dbReference>
<dbReference type="OrthoDB" id="2615111at2"/>
<proteinExistence type="predicted"/>
<evidence type="ECO:0000313" key="1">
    <source>
        <dbReference type="EMBL" id="SEL29834.1"/>
    </source>
</evidence>
<name>A0A1H7P309_RUMAL</name>
<dbReference type="EMBL" id="FOAT01000018">
    <property type="protein sequence ID" value="SEL29834.1"/>
    <property type="molecule type" value="Genomic_DNA"/>
</dbReference>
<organism evidence="1 2">
    <name type="scientific">Ruminococcus albus</name>
    <dbReference type="NCBI Taxonomy" id="1264"/>
    <lineage>
        <taxon>Bacteria</taxon>
        <taxon>Bacillati</taxon>
        <taxon>Bacillota</taxon>
        <taxon>Clostridia</taxon>
        <taxon>Eubacteriales</taxon>
        <taxon>Oscillospiraceae</taxon>
        <taxon>Ruminococcus</taxon>
    </lineage>
</organism>
<accession>A0A1H7P309</accession>
<gene>
    <name evidence="1" type="ORF">SAMN05216469_11842</name>
</gene>